<comment type="caution">
    <text evidence="2">The sequence shown here is derived from an EMBL/GenBank/DDBJ whole genome shotgun (WGS) entry which is preliminary data.</text>
</comment>
<reference evidence="2 3" key="1">
    <citation type="submission" date="2017-09" db="EMBL/GenBank/DDBJ databases">
        <title>Depth-based differentiation of microbial function through sediment-hosted aquifers and enrichment of novel symbionts in the deep terrestrial subsurface.</title>
        <authorList>
            <person name="Probst A.J."/>
            <person name="Ladd B."/>
            <person name="Jarett J.K."/>
            <person name="Geller-Mcgrath D.E."/>
            <person name="Sieber C.M."/>
            <person name="Emerson J.B."/>
            <person name="Anantharaman K."/>
            <person name="Thomas B.C."/>
            <person name="Malmstrom R."/>
            <person name="Stieglmeier M."/>
            <person name="Klingl A."/>
            <person name="Woyke T."/>
            <person name="Ryan C.M."/>
            <person name="Banfield J.F."/>
        </authorList>
    </citation>
    <scope>NUCLEOTIDE SEQUENCE [LARGE SCALE GENOMIC DNA]</scope>
    <source>
        <strain evidence="2">CG08_land_8_20_14_0_20_45_16</strain>
    </source>
</reference>
<dbReference type="GO" id="GO:1990351">
    <property type="term" value="C:transporter complex"/>
    <property type="evidence" value="ECO:0007669"/>
    <property type="project" value="TreeGrafter"/>
</dbReference>
<sequence>MDFFLAPKFRFLACLAFFLLLSAQLWAQEIPVNIKADELRYLEGTDIVEAHGGVEIRLNDLLIRSNHLSLNSATNIATAEGNVKIETPNYSAWAELLTYNATSEATDFVGFKTQARPNKKVKGTLYLKTDQMHSLGNKMAGSDGKMTTCDYANPHYYIEAGRVEYYPNDAIVGYNVTFYIGEMPVLWLPVMYYSLRAKQQTNWNFGHNDVEGDYLKSGWAYPLGILYLDLMQKKGFGYGTKHYYGFPSLGSGSLYVYHLDEQDTSQSDWVTRLSHQKQLNPFTTLTLNHSYVDTYLIPSGRKEQTNFDFALAYKNKASWNVSGGVFEDRQSGLNKYSLGLGQSFQGVTTSYNLNYDQLNQSPWWIRASQRFYHKRPLWSDNVVLTTTANYYSNVSVRGAPADEKLEPKVTVTGKEKDFSWTLVEDWYLDLDQDTYRGDDNYQYLVRQPELVVTPNPVDLKLATLRPKFGYGFFREVRYVADLGKNRDYSTQRYQATLDLTRAWTLPLGTVANLNAGLDQFLYGPGDQLYAYREGMNLRTNLFNFFSNNITYGKGITDGNTPFLFDRLGRYYHNVSEQMSFYHGSLFRLTIDGGHNWQTHEWFDVMGNLSVSPSPHLSWGLRSGWSLEQRVYRDLVNSLVLRPVDNFSLTFSSVSDLNVGGLKSGSAAYDLYFLKDQPNQWHIKFNQIFELATQQFKVRDIMVVKDLHCWVLTYTYSDYRKEFSLTFSLKAMPDKPLGFSTGKGFYMEGFEEELKKEFETEGAVRRY</sequence>
<dbReference type="PANTHER" id="PTHR30189:SF1">
    <property type="entry name" value="LPS-ASSEMBLY PROTEIN LPTD"/>
    <property type="match status" value="1"/>
</dbReference>
<evidence type="ECO:0000313" key="2">
    <source>
        <dbReference type="EMBL" id="PIS28087.1"/>
    </source>
</evidence>
<dbReference type="PANTHER" id="PTHR30189">
    <property type="entry name" value="LPS-ASSEMBLY PROTEIN"/>
    <property type="match status" value="1"/>
</dbReference>
<keyword evidence="1" id="KW-0732">Signal</keyword>
<feature type="signal peptide" evidence="1">
    <location>
        <begin position="1"/>
        <end position="27"/>
    </location>
</feature>
<dbReference type="GO" id="GO:0009279">
    <property type="term" value="C:cell outer membrane"/>
    <property type="evidence" value="ECO:0007669"/>
    <property type="project" value="TreeGrafter"/>
</dbReference>
<accession>A0A2H0XT34</accession>
<dbReference type="Gene3D" id="2.60.450.10">
    <property type="entry name" value="Lipopolysaccharide (LPS) transport protein A like domain"/>
    <property type="match status" value="1"/>
</dbReference>
<name>A0A2H0XT34_UNCSA</name>
<dbReference type="InterPro" id="IPR050218">
    <property type="entry name" value="LptD"/>
</dbReference>
<dbReference type="EMBL" id="PEYM01000148">
    <property type="protein sequence ID" value="PIS28087.1"/>
    <property type="molecule type" value="Genomic_DNA"/>
</dbReference>
<organism evidence="2 3">
    <name type="scientific">Candidatus Saganbacteria bacterium CG08_land_8_20_14_0_20_45_16</name>
    <dbReference type="NCBI Taxonomy" id="2014293"/>
    <lineage>
        <taxon>Bacteria</taxon>
        <taxon>Bacillati</taxon>
        <taxon>Saganbacteria</taxon>
    </lineage>
</organism>
<evidence type="ECO:0008006" key="4">
    <source>
        <dbReference type="Google" id="ProtNLM"/>
    </source>
</evidence>
<feature type="chain" id="PRO_5013648350" description="LPS-assembly protein LptD" evidence="1">
    <location>
        <begin position="28"/>
        <end position="766"/>
    </location>
</feature>
<evidence type="ECO:0000313" key="3">
    <source>
        <dbReference type="Proteomes" id="UP000231343"/>
    </source>
</evidence>
<dbReference type="AlphaFoldDB" id="A0A2H0XT34"/>
<proteinExistence type="predicted"/>
<evidence type="ECO:0000256" key="1">
    <source>
        <dbReference type="SAM" id="SignalP"/>
    </source>
</evidence>
<protein>
    <recommendedName>
        <fullName evidence="4">LPS-assembly protein LptD</fullName>
    </recommendedName>
</protein>
<dbReference type="Proteomes" id="UP000231343">
    <property type="component" value="Unassembled WGS sequence"/>
</dbReference>
<gene>
    <name evidence="2" type="ORF">COT42_08885</name>
</gene>